<dbReference type="Gene3D" id="1.10.287.1490">
    <property type="match status" value="1"/>
</dbReference>
<evidence type="ECO:0000256" key="2">
    <source>
        <dbReference type="SAM" id="MobiDB-lite"/>
    </source>
</evidence>
<dbReference type="PANTHER" id="PTHR47357">
    <property type="entry name" value="COP1-INTERACTIVE PROTEIN 1"/>
    <property type="match status" value="1"/>
</dbReference>
<sequence length="826" mass="97394">MESAAYYSPGSGPNIDQPKATTTDDESMKSENSLEALSVESSYKEEEESRGRTVEKLAKETDNLRDCLVDKENKFLNLGNKPPSKMKSLEDRIVALKVEIEALNCQKSEHEQEFKIRHDDFHKRLMKGNSGFQLEFAFKAKEAEVLKRLDECDKFFNGKIEESMNRVQNLEMEVDYLRSEYKKISHQKTQELESLRLRNQESEMEVNKKTKEALDSIEKLETLTEKLKQKTANEDGLVEERDVLRQQVKELEFKIEESMDRVHNLEMEVDSLRSQYENFSHEKEQELKSLRLQNQESEMELNKKTKEASDCFEMLESLTEKLKLKTANEEGLVEERDMLRQQVKELDRVHDLEMEVESLRSQYKNFSHEKEQELESLRSQNQESEMELNKKTKEALASLEIIESLTDKLKQKSANEDGLVEERGVLRQQVKELEFKIEESTHRVHNLEMEVDSLRSQYKSFSHEKEQELEYLRLQNQESEMEVNKMTKEASDFNEMLESLTEKLKQKAVNEKDLIQERNELKQQVKDLELKIESIKDENGLLKYENENQRTTISTLESEIERVKRDLSNKMKSLEQKLKSLEIDKRELEGKNDILAATLEERDLQVRKSNHEACSSFRATVKKMGEMVDECRKKTEDCIRIFSRRIRVAEQLQNETFEWYTKTREKNEQDRKDSELALHTIKILMSKVSDALSVSETFGLRFVECCEAFTNRISIVSCEMNFVKDWIKRKNGALVQLKKDFDELVVQLDSKEEEILGSRQKVLKLESKLRELEKIVKEGDETMIVLKEEKREAIRQLCMWIDYHRGRSDFYKKAFFELVARYQRPG</sequence>
<protein>
    <submittedName>
        <fullName evidence="3">Uncharacterized protein</fullName>
    </submittedName>
</protein>
<proteinExistence type="predicted"/>
<evidence type="ECO:0000313" key="4">
    <source>
        <dbReference type="Proteomes" id="UP001229421"/>
    </source>
</evidence>
<gene>
    <name evidence="3" type="ORF">QVD17_04303</name>
</gene>
<feature type="compositionally biased region" description="Basic and acidic residues" evidence="2">
    <location>
        <begin position="42"/>
        <end position="55"/>
    </location>
</feature>
<accession>A0AAD8L9W0</accession>
<dbReference type="GO" id="GO:0005200">
    <property type="term" value="F:structural constituent of cytoskeleton"/>
    <property type="evidence" value="ECO:0007669"/>
    <property type="project" value="TreeGrafter"/>
</dbReference>
<keyword evidence="1" id="KW-0175">Coiled coil</keyword>
<dbReference type="PANTHER" id="PTHR47357:SF4">
    <property type="entry name" value="MYOSIN HEAVY CHAIN-LIKE PROTEIN"/>
    <property type="match status" value="1"/>
</dbReference>
<organism evidence="3 4">
    <name type="scientific">Tagetes erecta</name>
    <name type="common">African marigold</name>
    <dbReference type="NCBI Taxonomy" id="13708"/>
    <lineage>
        <taxon>Eukaryota</taxon>
        <taxon>Viridiplantae</taxon>
        <taxon>Streptophyta</taxon>
        <taxon>Embryophyta</taxon>
        <taxon>Tracheophyta</taxon>
        <taxon>Spermatophyta</taxon>
        <taxon>Magnoliopsida</taxon>
        <taxon>eudicotyledons</taxon>
        <taxon>Gunneridae</taxon>
        <taxon>Pentapetalae</taxon>
        <taxon>asterids</taxon>
        <taxon>campanulids</taxon>
        <taxon>Asterales</taxon>
        <taxon>Asteraceae</taxon>
        <taxon>Asteroideae</taxon>
        <taxon>Heliantheae alliance</taxon>
        <taxon>Tageteae</taxon>
        <taxon>Tagetes</taxon>
    </lineage>
</organism>
<feature type="coiled-coil region" evidence="1">
    <location>
        <begin position="160"/>
        <end position="598"/>
    </location>
</feature>
<dbReference type="GO" id="GO:0005856">
    <property type="term" value="C:cytoskeleton"/>
    <property type="evidence" value="ECO:0007669"/>
    <property type="project" value="TreeGrafter"/>
</dbReference>
<feature type="coiled-coil region" evidence="1">
    <location>
        <begin position="734"/>
        <end position="789"/>
    </location>
</feature>
<evidence type="ECO:0000256" key="1">
    <source>
        <dbReference type="SAM" id="Coils"/>
    </source>
</evidence>
<comment type="caution">
    <text evidence="3">The sequence shown here is derived from an EMBL/GenBank/DDBJ whole genome shotgun (WGS) entry which is preliminary data.</text>
</comment>
<dbReference type="AlphaFoldDB" id="A0AAD8L9W0"/>
<evidence type="ECO:0000313" key="3">
    <source>
        <dbReference type="EMBL" id="KAK1438494.1"/>
    </source>
</evidence>
<keyword evidence="4" id="KW-1185">Reference proteome</keyword>
<reference evidence="3" key="1">
    <citation type="journal article" date="2023" name="bioRxiv">
        <title>Improved chromosome-level genome assembly for marigold (Tagetes erecta).</title>
        <authorList>
            <person name="Jiang F."/>
            <person name="Yuan L."/>
            <person name="Wang S."/>
            <person name="Wang H."/>
            <person name="Xu D."/>
            <person name="Wang A."/>
            <person name="Fan W."/>
        </authorList>
    </citation>
    <scope>NUCLEOTIDE SEQUENCE</scope>
    <source>
        <strain evidence="3">WSJ</strain>
        <tissue evidence="3">Leaf</tissue>
    </source>
</reference>
<name>A0AAD8L9W0_TARER</name>
<dbReference type="EMBL" id="JAUHHV010000001">
    <property type="protein sequence ID" value="KAK1438494.1"/>
    <property type="molecule type" value="Genomic_DNA"/>
</dbReference>
<feature type="region of interest" description="Disordered" evidence="2">
    <location>
        <begin position="1"/>
        <end position="55"/>
    </location>
</feature>
<dbReference type="Proteomes" id="UP001229421">
    <property type="component" value="Unassembled WGS sequence"/>
</dbReference>